<dbReference type="PROSITE" id="PS51186">
    <property type="entry name" value="GNAT"/>
    <property type="match status" value="1"/>
</dbReference>
<protein>
    <recommendedName>
        <fullName evidence="2">N-acetyltransferase domain-containing protein</fullName>
    </recommendedName>
</protein>
<evidence type="ECO:0000313" key="4">
    <source>
        <dbReference type="Proteomes" id="UP001156905"/>
    </source>
</evidence>
<dbReference type="SUPFAM" id="SSF55729">
    <property type="entry name" value="Acyl-CoA N-acyltransferases (Nat)"/>
    <property type="match status" value="1"/>
</dbReference>
<evidence type="ECO:0000313" key="3">
    <source>
        <dbReference type="EMBL" id="GLR89629.1"/>
    </source>
</evidence>
<dbReference type="Gene3D" id="3.40.630.30">
    <property type="match status" value="1"/>
</dbReference>
<dbReference type="Proteomes" id="UP001156905">
    <property type="component" value="Unassembled WGS sequence"/>
</dbReference>
<organism evidence="3 4">
    <name type="scientific">Bradyrhizobium iriomotense</name>
    <dbReference type="NCBI Taxonomy" id="441950"/>
    <lineage>
        <taxon>Bacteria</taxon>
        <taxon>Pseudomonadati</taxon>
        <taxon>Pseudomonadota</taxon>
        <taxon>Alphaproteobacteria</taxon>
        <taxon>Hyphomicrobiales</taxon>
        <taxon>Nitrobacteraceae</taxon>
        <taxon>Bradyrhizobium</taxon>
    </lineage>
</organism>
<accession>A0ABQ6B8A2</accession>
<reference evidence="4" key="1">
    <citation type="journal article" date="2019" name="Int. J. Syst. Evol. Microbiol.">
        <title>The Global Catalogue of Microorganisms (GCM) 10K type strain sequencing project: providing services to taxonomists for standard genome sequencing and annotation.</title>
        <authorList>
            <consortium name="The Broad Institute Genomics Platform"/>
            <consortium name="The Broad Institute Genome Sequencing Center for Infectious Disease"/>
            <person name="Wu L."/>
            <person name="Ma J."/>
        </authorList>
    </citation>
    <scope>NUCLEOTIDE SEQUENCE [LARGE SCALE GENOMIC DNA]</scope>
    <source>
        <strain evidence="4">NBRC 102520</strain>
    </source>
</reference>
<dbReference type="Pfam" id="PF00583">
    <property type="entry name" value="Acetyltransf_1"/>
    <property type="match status" value="1"/>
</dbReference>
<dbReference type="PANTHER" id="PTHR42791:SF1">
    <property type="entry name" value="N-ACETYLTRANSFERASE DOMAIN-CONTAINING PROTEIN"/>
    <property type="match status" value="1"/>
</dbReference>
<name>A0ABQ6B8A2_9BRAD</name>
<feature type="compositionally biased region" description="Basic and acidic residues" evidence="1">
    <location>
        <begin position="40"/>
        <end position="50"/>
    </location>
</feature>
<evidence type="ECO:0000256" key="1">
    <source>
        <dbReference type="SAM" id="MobiDB-lite"/>
    </source>
</evidence>
<evidence type="ECO:0000259" key="2">
    <source>
        <dbReference type="PROSITE" id="PS51186"/>
    </source>
</evidence>
<gene>
    <name evidence="3" type="ORF">GCM10007857_63430</name>
</gene>
<dbReference type="InterPro" id="IPR016181">
    <property type="entry name" value="Acyl_CoA_acyltransferase"/>
</dbReference>
<feature type="domain" description="N-acetyltransferase" evidence="2">
    <location>
        <begin position="189"/>
        <end position="275"/>
    </location>
</feature>
<comment type="caution">
    <text evidence="3">The sequence shown here is derived from an EMBL/GenBank/DDBJ whole genome shotgun (WGS) entry which is preliminary data.</text>
</comment>
<dbReference type="EMBL" id="BSOW01000027">
    <property type="protein sequence ID" value="GLR89629.1"/>
    <property type="molecule type" value="Genomic_DNA"/>
</dbReference>
<dbReference type="InterPro" id="IPR052523">
    <property type="entry name" value="Trichothecene_AcTrans"/>
</dbReference>
<dbReference type="CDD" id="cd04301">
    <property type="entry name" value="NAT_SF"/>
    <property type="match status" value="1"/>
</dbReference>
<sequence length="275" mass="30003">MTIPGPKAQVLATKIQIQGSPTEEPSSEAAVDGGLLRQEASPEREPKASEETSVVHPFCSRSEVSVLCSTLATLTPENDIMTAESDVTSANASIRASTVWTIVLGFAADPLMRWSWPDPGQYLRSMPQFINACGGRAFEHGTAYVTGESRAAALWLPPDVQQDEDALDAIMALSLRPEITEDMAHLRQGMAEHHPPEPHWYLPLIAVDPNWVGQGLGTLLMKYALQRCDEQGIAAYLESSNPANIPFYQRHGFKVIGEIQHGSSPPLTPMLRTAY</sequence>
<feature type="region of interest" description="Disordered" evidence="1">
    <location>
        <begin position="16"/>
        <end position="54"/>
    </location>
</feature>
<dbReference type="PANTHER" id="PTHR42791">
    <property type="entry name" value="GNAT FAMILY ACETYLTRANSFERASE"/>
    <property type="match status" value="1"/>
</dbReference>
<dbReference type="InterPro" id="IPR000182">
    <property type="entry name" value="GNAT_dom"/>
</dbReference>
<proteinExistence type="predicted"/>
<keyword evidence="4" id="KW-1185">Reference proteome</keyword>